<evidence type="ECO:0000256" key="2">
    <source>
        <dbReference type="ARBA" id="ARBA00023445"/>
    </source>
</evidence>
<keyword evidence="1" id="KW-0560">Oxidoreductase</keyword>
<gene>
    <name evidence="4" type="ORF">TCE0_013r01121</name>
</gene>
<proteinExistence type="inferred from homology"/>
<evidence type="ECO:0000313" key="5">
    <source>
        <dbReference type="Proteomes" id="UP000053095"/>
    </source>
</evidence>
<dbReference type="Proteomes" id="UP000053095">
    <property type="component" value="Unassembled WGS sequence"/>
</dbReference>
<accession>A0A698XM46</accession>
<dbReference type="InterPro" id="IPR036291">
    <property type="entry name" value="NAD(P)-bd_dom_sf"/>
</dbReference>
<dbReference type="Gene3D" id="3.40.50.720">
    <property type="entry name" value="NAD(P)-binding Rossmann-like Domain"/>
    <property type="match status" value="1"/>
</dbReference>
<evidence type="ECO:0000259" key="3">
    <source>
        <dbReference type="Pfam" id="PF01370"/>
    </source>
</evidence>
<name>A0A698XM46_TALPI</name>
<reference evidence="5" key="1">
    <citation type="journal article" date="2015" name="Genome Announc.">
        <title>Draft genome sequence of Talaromyces cellulolyticus strain Y-94, a source of lignocellulosic biomass-degrading enzymes.</title>
        <authorList>
            <person name="Fujii T."/>
            <person name="Koike H."/>
            <person name="Sawayama S."/>
            <person name="Yano S."/>
            <person name="Inoue H."/>
        </authorList>
    </citation>
    <scope>NUCLEOTIDE SEQUENCE [LARGE SCALE GENOMIC DNA]</scope>
    <source>
        <strain evidence="5">Y-94</strain>
    </source>
</reference>
<evidence type="ECO:0000256" key="1">
    <source>
        <dbReference type="ARBA" id="ARBA00023002"/>
    </source>
</evidence>
<protein>
    <recommendedName>
        <fullName evidence="3">NAD-dependent epimerase/dehydratase domain-containing protein</fullName>
    </recommendedName>
</protein>
<evidence type="ECO:0000313" key="4">
    <source>
        <dbReference type="EMBL" id="GAM33894.1"/>
    </source>
</evidence>
<dbReference type="SUPFAM" id="SSF51735">
    <property type="entry name" value="NAD(P)-binding Rossmann-fold domains"/>
    <property type="match status" value="1"/>
</dbReference>
<dbReference type="EMBL" id="DF933809">
    <property type="protein sequence ID" value="GAM33894.1"/>
    <property type="molecule type" value="Genomic_DNA"/>
</dbReference>
<dbReference type="PANTHER" id="PTHR10366">
    <property type="entry name" value="NAD DEPENDENT EPIMERASE/DEHYDRATASE"/>
    <property type="match status" value="1"/>
</dbReference>
<dbReference type="Pfam" id="PF01370">
    <property type="entry name" value="Epimerase"/>
    <property type="match status" value="1"/>
</dbReference>
<dbReference type="GO" id="GO:0016616">
    <property type="term" value="F:oxidoreductase activity, acting on the CH-OH group of donors, NAD or NADP as acceptor"/>
    <property type="evidence" value="ECO:0007669"/>
    <property type="project" value="TreeGrafter"/>
</dbReference>
<sequence length="344" mass="37333">MSVTAKDLYAIRPGARILVTGANGYIGSHVVNVLLSLGYLVRGTVRAEKPWLNELFDSKYGPGQFETVVVPKLNDKEALIRVLSDVSGIAHVATDVSFDPDAKKVIPNVVSATEAVLQAAAESSVKRVVLTSSSSSALLPQPGVEGIVVTEDTWNDAAVKAAWDENTPADVKPFVVYAASKTEGERAAWRWIEENKPEFTFNSVLPNFAIGKILHPEIAGSTMKWAAELLQGNDGVIKFLPPQWHVNVGDIARIHAIALLDPNVQSERLFAFAAPFTWTGVIDILRKLRPSNKSLVNPPADELPDLSDIVPSKRAESLLRSFFGQSGWIGLEQSLKDGIDSVNF</sequence>
<dbReference type="AlphaFoldDB" id="A0A698XM46"/>
<organism evidence="4 5">
    <name type="scientific">Talaromyces pinophilus</name>
    <name type="common">Penicillium pinophilum</name>
    <dbReference type="NCBI Taxonomy" id="128442"/>
    <lineage>
        <taxon>Eukaryota</taxon>
        <taxon>Fungi</taxon>
        <taxon>Dikarya</taxon>
        <taxon>Ascomycota</taxon>
        <taxon>Pezizomycotina</taxon>
        <taxon>Eurotiomycetes</taxon>
        <taxon>Eurotiomycetidae</taxon>
        <taxon>Eurotiales</taxon>
        <taxon>Trichocomaceae</taxon>
        <taxon>Talaromyces</taxon>
        <taxon>Talaromyces sect. Talaromyces</taxon>
    </lineage>
</organism>
<dbReference type="InterPro" id="IPR050425">
    <property type="entry name" value="NAD(P)_dehydrat-like"/>
</dbReference>
<comment type="similarity">
    <text evidence="2">Belongs to the NAD(P)-dependent epimerase/dehydratase family. Dihydroflavonol-4-reductase subfamily.</text>
</comment>
<dbReference type="PANTHER" id="PTHR10366:SF562">
    <property type="entry name" value="ALDEHYDE REDUCTASE II (AFU_ORTHOLOGUE AFUA_1G11360)"/>
    <property type="match status" value="1"/>
</dbReference>
<keyword evidence="5" id="KW-1185">Reference proteome</keyword>
<feature type="domain" description="NAD-dependent epimerase/dehydratase" evidence="3">
    <location>
        <begin position="17"/>
        <end position="200"/>
    </location>
</feature>
<dbReference type="InterPro" id="IPR001509">
    <property type="entry name" value="Epimerase_deHydtase"/>
</dbReference>